<feature type="region of interest" description="Disordered" evidence="6">
    <location>
        <begin position="842"/>
        <end position="895"/>
    </location>
</feature>
<evidence type="ECO:0000256" key="5">
    <source>
        <dbReference type="ARBA" id="ARBA00023242"/>
    </source>
</evidence>
<dbReference type="PANTHER" id="PTHR12619">
    <property type="entry name" value="RFX TRANSCRIPTION FACTOR FAMILY"/>
    <property type="match status" value="1"/>
</dbReference>
<feature type="region of interest" description="Disordered" evidence="6">
    <location>
        <begin position="307"/>
        <end position="334"/>
    </location>
</feature>
<dbReference type="InterPro" id="IPR036390">
    <property type="entry name" value="WH_DNA-bd_sf"/>
</dbReference>
<dbReference type="InterPro" id="IPR039779">
    <property type="entry name" value="RFX-like"/>
</dbReference>
<feature type="compositionally biased region" description="Acidic residues" evidence="6">
    <location>
        <begin position="849"/>
        <end position="865"/>
    </location>
</feature>
<dbReference type="Pfam" id="PF25340">
    <property type="entry name" value="BCD_RFX"/>
    <property type="match status" value="1"/>
</dbReference>
<dbReference type="Proteomes" id="UP001142489">
    <property type="component" value="Unassembled WGS sequence"/>
</dbReference>
<feature type="domain" description="RFX-type winged-helix" evidence="7">
    <location>
        <begin position="365"/>
        <end position="440"/>
    </location>
</feature>
<keyword evidence="3" id="KW-0238">DNA-binding</keyword>
<dbReference type="Pfam" id="PF02257">
    <property type="entry name" value="RFX_DNA_binding"/>
    <property type="match status" value="1"/>
</dbReference>
<feature type="compositionally biased region" description="Polar residues" evidence="6">
    <location>
        <begin position="61"/>
        <end position="80"/>
    </location>
</feature>
<dbReference type="Pfam" id="PF04589">
    <property type="entry name" value="RFX1_trans_act"/>
    <property type="match status" value="1"/>
</dbReference>
<keyword evidence="5" id="KW-0539">Nucleus</keyword>
<dbReference type="InterPro" id="IPR036388">
    <property type="entry name" value="WH-like_DNA-bd_sf"/>
</dbReference>
<protein>
    <recommendedName>
        <fullName evidence="7">RFX-type winged-helix domain-containing protein</fullName>
    </recommendedName>
</protein>
<dbReference type="OrthoDB" id="10056949at2759"/>
<gene>
    <name evidence="8" type="ORF">JRQ81_003558</name>
</gene>
<feature type="compositionally biased region" description="Gly residues" evidence="6">
    <location>
        <begin position="310"/>
        <end position="321"/>
    </location>
</feature>
<dbReference type="GO" id="GO:0000978">
    <property type="term" value="F:RNA polymerase II cis-regulatory region sequence-specific DNA binding"/>
    <property type="evidence" value="ECO:0007669"/>
    <property type="project" value="TreeGrafter"/>
</dbReference>
<reference evidence="8" key="1">
    <citation type="journal article" date="2023" name="DNA Res.">
        <title>Chromosome-level genome assembly of Phrynocephalus forsythii using third-generation DNA sequencing and Hi-C analysis.</title>
        <authorList>
            <person name="Qi Y."/>
            <person name="Zhao W."/>
            <person name="Zhao Y."/>
            <person name="Niu C."/>
            <person name="Cao S."/>
            <person name="Zhang Y."/>
        </authorList>
    </citation>
    <scope>NUCLEOTIDE SEQUENCE</scope>
    <source>
        <tissue evidence="8">Muscle</tissue>
    </source>
</reference>
<evidence type="ECO:0000256" key="4">
    <source>
        <dbReference type="ARBA" id="ARBA00023163"/>
    </source>
</evidence>
<feature type="region of interest" description="Disordered" evidence="6">
    <location>
        <begin position="144"/>
        <end position="164"/>
    </location>
</feature>
<evidence type="ECO:0000256" key="6">
    <source>
        <dbReference type="SAM" id="MobiDB-lite"/>
    </source>
</evidence>
<evidence type="ECO:0000256" key="1">
    <source>
        <dbReference type="ARBA" id="ARBA00004123"/>
    </source>
</evidence>
<comment type="caution">
    <text evidence="8">The sequence shown here is derived from an EMBL/GenBank/DDBJ whole genome shotgun (WGS) entry which is preliminary data.</text>
</comment>
<dbReference type="PANTHER" id="PTHR12619:SF23">
    <property type="entry name" value="MHC CLASS II REGULATORY FACTOR RFX1"/>
    <property type="match status" value="1"/>
</dbReference>
<name>A0A9Q0XKU6_9SAUR</name>
<feature type="region of interest" description="Disordered" evidence="6">
    <location>
        <begin position="1"/>
        <end position="80"/>
    </location>
</feature>
<evidence type="ECO:0000313" key="9">
    <source>
        <dbReference type="Proteomes" id="UP001142489"/>
    </source>
</evidence>
<evidence type="ECO:0000256" key="2">
    <source>
        <dbReference type="ARBA" id="ARBA00023015"/>
    </source>
</evidence>
<dbReference type="EMBL" id="JAPFRF010000011">
    <property type="protein sequence ID" value="KAJ7317396.1"/>
    <property type="molecule type" value="Genomic_DNA"/>
</dbReference>
<feature type="compositionally biased region" description="Low complexity" evidence="6">
    <location>
        <begin position="34"/>
        <end position="48"/>
    </location>
</feature>
<accession>A0A9Q0XKU6</accession>
<comment type="subcellular location">
    <subcellularLocation>
        <location evidence="1">Nucleus</location>
    </subcellularLocation>
</comment>
<feature type="compositionally biased region" description="Low complexity" evidence="6">
    <location>
        <begin position="8"/>
        <end position="17"/>
    </location>
</feature>
<dbReference type="InterPro" id="IPR007668">
    <property type="entry name" value="RFX1_trans_act"/>
</dbReference>
<dbReference type="InterPro" id="IPR057321">
    <property type="entry name" value="RFX1-4/6/8-like_BCD"/>
</dbReference>
<evidence type="ECO:0000313" key="8">
    <source>
        <dbReference type="EMBL" id="KAJ7317396.1"/>
    </source>
</evidence>
<feature type="compositionally biased region" description="Low complexity" evidence="6">
    <location>
        <begin position="867"/>
        <end position="878"/>
    </location>
</feature>
<evidence type="ECO:0000256" key="3">
    <source>
        <dbReference type="ARBA" id="ARBA00023125"/>
    </source>
</evidence>
<dbReference type="AlphaFoldDB" id="A0A9Q0XKU6"/>
<keyword evidence="9" id="KW-1185">Reference proteome</keyword>
<dbReference type="InterPro" id="IPR003150">
    <property type="entry name" value="DNA-bd_RFX"/>
</dbReference>
<keyword evidence="2" id="KW-0805">Transcription regulation</keyword>
<dbReference type="GO" id="GO:0000981">
    <property type="term" value="F:DNA-binding transcription factor activity, RNA polymerase II-specific"/>
    <property type="evidence" value="ECO:0007669"/>
    <property type="project" value="TreeGrafter"/>
</dbReference>
<dbReference type="PROSITE" id="PS51526">
    <property type="entry name" value="RFX_DBD"/>
    <property type="match status" value="1"/>
</dbReference>
<organism evidence="8 9">
    <name type="scientific">Phrynocephalus forsythii</name>
    <dbReference type="NCBI Taxonomy" id="171643"/>
    <lineage>
        <taxon>Eukaryota</taxon>
        <taxon>Metazoa</taxon>
        <taxon>Chordata</taxon>
        <taxon>Craniata</taxon>
        <taxon>Vertebrata</taxon>
        <taxon>Euteleostomi</taxon>
        <taxon>Lepidosauria</taxon>
        <taxon>Squamata</taxon>
        <taxon>Bifurcata</taxon>
        <taxon>Unidentata</taxon>
        <taxon>Episquamata</taxon>
        <taxon>Toxicofera</taxon>
        <taxon>Iguania</taxon>
        <taxon>Acrodonta</taxon>
        <taxon>Agamidae</taxon>
        <taxon>Agaminae</taxon>
        <taxon>Phrynocephalus</taxon>
    </lineage>
</organism>
<keyword evidence="4" id="KW-0804">Transcription</keyword>
<evidence type="ECO:0000259" key="7">
    <source>
        <dbReference type="PROSITE" id="PS51526"/>
    </source>
</evidence>
<proteinExistence type="predicted"/>
<dbReference type="FunFam" id="1.10.10.10:FF:000017">
    <property type="entry name" value="transcription factor RFX3 isoform X1"/>
    <property type="match status" value="1"/>
</dbReference>
<sequence>MWQNCKAQQQQQQQQQQPTPKQYVPEIPPPQTQAPPTGQQTTAPTPQQYIVVTVSEGSMRPSDTVSESSPGSTATQSGVPTQVVQQVQATQQRLLVQASVQTKPGTVSPLQLTSVQVPQQRLVVQSTSQAGKGGPVTLAIHGVQQVHSSPEHSPVQNSSSAAKPGQVQQLQVHGVQQVPVAQERSVVQATPSTPKAGTVQQLAVQGLQQVHVTQEVQQLQQVPVQHVYPNQVQYVEGGDASYTASTIRSNTYPYTETPLYTQNMGANYYESQGTSAQVSTPATSQAVASSGSVPMYVSGGQIIANPNGGSSAGGTSSGSSGGNSTAGSGGSGGSGSTGTYVIQGGYMLGSSSQSYSHTTRASPATVQWLLDNYETAEGVSLPRSTLYCHYLLHCQEQKLEPVNAASFGKLIRSVFMGLRTRRLGTRGNSKYHYYGLRIKANSPLLRLMEDQQHLAMRQQPFSQKQRLKPIQKMEGMTNGVAVGQQQASGLSDISAQVQQYQQFLDASRSLPDFTDLDLQGKTLPEGIGPEEIKAFQLLYREHCEAIVDVMVNLQFTLVETLWKTFWRYNMNQPSEATPIVIHDEAEKRLPKSCLVTLSKYEPVLRWTKDCDNLLYQGLVEVLIPEVLRPIPSALTQAIRNFAKSLESWLTNAMMNIPEEMVRVKVAAASAFAQTLRRYTSLNHLAQAARAVLQNTAQINQMLSDLNRVDFANVQEQASWVCRCEDRVVQRLEQDFKMTLQQQNSLEQWAVWLDGVVSQVLKPYQGSPSFPKAAKLFLLKWSFYSSMVIRDLTLRSAASFGSFHLIRLLYDEYMYYLIEHRVAQAKGETPIAVMGEFANLASSLNPLDPDKDEEEEEEEESDEEMPQELSLSSNESSSLTAEPMEPPSKLARTDARGIFVQALPSS</sequence>
<dbReference type="Gene3D" id="1.10.10.10">
    <property type="entry name" value="Winged helix-like DNA-binding domain superfamily/Winged helix DNA-binding domain"/>
    <property type="match status" value="1"/>
</dbReference>
<dbReference type="GO" id="GO:0005634">
    <property type="term" value="C:nucleus"/>
    <property type="evidence" value="ECO:0007669"/>
    <property type="project" value="UniProtKB-SubCell"/>
</dbReference>
<dbReference type="SUPFAM" id="SSF46785">
    <property type="entry name" value="Winged helix' DNA-binding domain"/>
    <property type="match status" value="1"/>
</dbReference>